<dbReference type="RefSeq" id="WP_169506931.1">
    <property type="nucleotide sequence ID" value="NZ_JABBPN010000031.1"/>
</dbReference>
<dbReference type="GO" id="GO:0071978">
    <property type="term" value="P:bacterial-type flagellum-dependent swarming motility"/>
    <property type="evidence" value="ECO:0007669"/>
    <property type="project" value="TreeGrafter"/>
</dbReference>
<evidence type="ECO:0000313" key="6">
    <source>
        <dbReference type="EMBL" id="NMO98160.1"/>
    </source>
</evidence>
<keyword evidence="6" id="KW-0966">Cell projection</keyword>
<dbReference type="SUPFAM" id="SSF117143">
    <property type="entry name" value="Flagellar hook protein flgE"/>
    <property type="match status" value="1"/>
</dbReference>
<feature type="domain" description="Flagellar hook protein FlgE/F/G-like D1" evidence="5">
    <location>
        <begin position="97"/>
        <end position="166"/>
    </location>
</feature>
<keyword evidence="7" id="KW-1185">Reference proteome</keyword>
<keyword evidence="2" id="KW-0975">Bacterial flagellum</keyword>
<dbReference type="Pfam" id="PF00460">
    <property type="entry name" value="Flg_bb_rod"/>
    <property type="match status" value="1"/>
</dbReference>
<name>A0A848MDD6_PAELE</name>
<evidence type="ECO:0000256" key="2">
    <source>
        <dbReference type="RuleBase" id="RU362116"/>
    </source>
</evidence>
<evidence type="ECO:0000256" key="1">
    <source>
        <dbReference type="ARBA" id="ARBA00009677"/>
    </source>
</evidence>
<proteinExistence type="inferred from homology"/>
<feature type="domain" description="Flagellar basal body rod protein N-terminal" evidence="3">
    <location>
        <begin position="12"/>
        <end position="35"/>
    </location>
</feature>
<keyword evidence="6" id="KW-0282">Flagellum</keyword>
<evidence type="ECO:0000259" key="5">
    <source>
        <dbReference type="Pfam" id="PF22692"/>
    </source>
</evidence>
<comment type="caution">
    <text evidence="6">The sequence shown here is derived from an EMBL/GenBank/DDBJ whole genome shotgun (WGS) entry which is preliminary data.</text>
</comment>
<evidence type="ECO:0000313" key="7">
    <source>
        <dbReference type="Proteomes" id="UP000565468"/>
    </source>
</evidence>
<dbReference type="InterPro" id="IPR010930">
    <property type="entry name" value="Flg_bb/hook_C_dom"/>
</dbReference>
<dbReference type="EMBL" id="JABBPN010000031">
    <property type="protein sequence ID" value="NMO98160.1"/>
    <property type="molecule type" value="Genomic_DNA"/>
</dbReference>
<comment type="subcellular location">
    <subcellularLocation>
        <location evidence="2">Bacterial flagellum basal body</location>
    </subcellularLocation>
</comment>
<comment type="similarity">
    <text evidence="1 2">Belongs to the flagella basal body rod proteins family.</text>
</comment>
<reference evidence="6 7" key="1">
    <citation type="submission" date="2020-04" db="EMBL/GenBank/DDBJ databases">
        <title>Paenibacillus algicola sp. nov., a novel marine bacterium producing alginate lyase.</title>
        <authorList>
            <person name="Huang H."/>
        </authorList>
    </citation>
    <scope>NUCLEOTIDE SEQUENCE [LARGE SCALE GENOMIC DNA]</scope>
    <source>
        <strain evidence="6 7">L7-75</strain>
    </source>
</reference>
<dbReference type="InterPro" id="IPR037925">
    <property type="entry name" value="FlgE/F/G-like"/>
</dbReference>
<dbReference type="Proteomes" id="UP000565468">
    <property type="component" value="Unassembled WGS sequence"/>
</dbReference>
<dbReference type="InterPro" id="IPR001444">
    <property type="entry name" value="Flag_bb_rod_N"/>
</dbReference>
<dbReference type="Pfam" id="PF22692">
    <property type="entry name" value="LlgE_F_G_D1"/>
    <property type="match status" value="1"/>
</dbReference>
<dbReference type="Pfam" id="PF06429">
    <property type="entry name" value="Flg_bbr_C"/>
    <property type="match status" value="1"/>
</dbReference>
<dbReference type="GO" id="GO:0009425">
    <property type="term" value="C:bacterial-type flagellum basal body"/>
    <property type="evidence" value="ECO:0007669"/>
    <property type="project" value="UniProtKB-SubCell"/>
</dbReference>
<evidence type="ECO:0000259" key="4">
    <source>
        <dbReference type="Pfam" id="PF06429"/>
    </source>
</evidence>
<dbReference type="NCBIfam" id="TIGR03506">
    <property type="entry name" value="FlgEFG_subfam"/>
    <property type="match status" value="1"/>
</dbReference>
<evidence type="ECO:0000259" key="3">
    <source>
        <dbReference type="Pfam" id="PF00460"/>
    </source>
</evidence>
<dbReference type="AlphaFoldDB" id="A0A848MDD6"/>
<sequence length="268" mass="29075">MNNSMISSMVSMNSMQQKLDVIADNIANANTVGYKSKNASFEDVLNRVQQHHKDFNLGGRATQPGYTVGYGMKVASVEQNMEQGVLKETGRPLDLGIEGSAMFAVSSGDTIAYTREGGFHVTPDPEDANMLQLVNNQGYRVLDQNNSPIMLPANGKIAVDTTGQIWVEDAAGKRPLQVLKLAELQRPEGLVQMDGNLYTLSAGLTEGQVFAAPGQLNSEVQSGFLEESNVNLSDEMTKMMEVQRAYQLAARALSSSDTMMNLANTMRG</sequence>
<keyword evidence="6" id="KW-0969">Cilium</keyword>
<protein>
    <submittedName>
        <fullName evidence="6">Flagellar hook-basal body protein</fullName>
    </submittedName>
</protein>
<dbReference type="PANTHER" id="PTHR30435">
    <property type="entry name" value="FLAGELLAR PROTEIN"/>
    <property type="match status" value="1"/>
</dbReference>
<organism evidence="6 7">
    <name type="scientific">Paenibacillus lemnae</name>
    <dbReference type="NCBI Taxonomy" id="1330551"/>
    <lineage>
        <taxon>Bacteria</taxon>
        <taxon>Bacillati</taxon>
        <taxon>Bacillota</taxon>
        <taxon>Bacilli</taxon>
        <taxon>Bacillales</taxon>
        <taxon>Paenibacillaceae</taxon>
        <taxon>Paenibacillus</taxon>
    </lineage>
</organism>
<dbReference type="InterPro" id="IPR053967">
    <property type="entry name" value="LlgE_F_G-like_D1"/>
</dbReference>
<feature type="domain" description="Flagellar basal-body/hook protein C-terminal" evidence="4">
    <location>
        <begin position="221"/>
        <end position="265"/>
    </location>
</feature>
<accession>A0A848MDD6</accession>
<dbReference type="PANTHER" id="PTHR30435:SF19">
    <property type="entry name" value="FLAGELLAR BASAL-BODY ROD PROTEIN FLGG"/>
    <property type="match status" value="1"/>
</dbReference>
<dbReference type="InterPro" id="IPR020013">
    <property type="entry name" value="Flagellar_FlgE/F/G"/>
</dbReference>
<gene>
    <name evidence="6" type="ORF">HII30_20620</name>
</gene>